<dbReference type="Proteomes" id="UP000321577">
    <property type="component" value="Unassembled WGS sequence"/>
</dbReference>
<sequence length="306" mass="33034">MAVNPTPTNDQQLLILCDQVVAGCERIGSEIGLGVEVGSRLNLAVVAARERLAEVKRAKPRRSKRRAEFRALDRQGEQVIGRCRLRLAAVYGSRHNAHWKAAGFTNESTMVPEDFAARLKVLSGLAGYFQKQPQLESQDMGTTAVICGDMLERLVAGRKAVTDSETKLRQVVVAKRAALQVVRTALREAIKILGGLLTGDDARWLAFGLKPPKAGAAEPRAVESVTLTPLGGGSMEVSWPAALHAEVYLVQARLMGSSEFKVVKTVRAREVELGGWPAGQIVEVRIVATNALGEAVPSPVMALWLT</sequence>
<evidence type="ECO:0000313" key="2">
    <source>
        <dbReference type="EMBL" id="GEP44047.1"/>
    </source>
</evidence>
<evidence type="ECO:0000313" key="3">
    <source>
        <dbReference type="Proteomes" id="UP000321577"/>
    </source>
</evidence>
<dbReference type="CDD" id="cd00063">
    <property type="entry name" value="FN3"/>
    <property type="match status" value="1"/>
</dbReference>
<gene>
    <name evidence="2" type="ORF">BGE01nite_33380</name>
</gene>
<dbReference type="PROSITE" id="PS50853">
    <property type="entry name" value="FN3"/>
    <property type="match status" value="1"/>
</dbReference>
<accession>A0A512MBD6</accession>
<evidence type="ECO:0000259" key="1">
    <source>
        <dbReference type="PROSITE" id="PS50853"/>
    </source>
</evidence>
<dbReference type="SUPFAM" id="SSF49265">
    <property type="entry name" value="Fibronectin type III"/>
    <property type="match status" value="1"/>
</dbReference>
<protein>
    <recommendedName>
        <fullName evidence="1">Fibronectin type-III domain-containing protein</fullName>
    </recommendedName>
</protein>
<organism evidence="2 3">
    <name type="scientific">Brevifollis gellanilyticus</name>
    <dbReference type="NCBI Taxonomy" id="748831"/>
    <lineage>
        <taxon>Bacteria</taxon>
        <taxon>Pseudomonadati</taxon>
        <taxon>Verrucomicrobiota</taxon>
        <taxon>Verrucomicrobiia</taxon>
        <taxon>Verrucomicrobiales</taxon>
        <taxon>Verrucomicrobiaceae</taxon>
    </lineage>
</organism>
<dbReference type="InterPro" id="IPR003961">
    <property type="entry name" value="FN3_dom"/>
</dbReference>
<dbReference type="EMBL" id="BKAG01000024">
    <property type="protein sequence ID" value="GEP44047.1"/>
    <property type="molecule type" value="Genomic_DNA"/>
</dbReference>
<reference evidence="2 3" key="1">
    <citation type="submission" date="2019-07" db="EMBL/GenBank/DDBJ databases">
        <title>Whole genome shotgun sequence of Brevifollis gellanilyticus NBRC 108608.</title>
        <authorList>
            <person name="Hosoyama A."/>
            <person name="Uohara A."/>
            <person name="Ohji S."/>
            <person name="Ichikawa N."/>
        </authorList>
    </citation>
    <scope>NUCLEOTIDE SEQUENCE [LARGE SCALE GENOMIC DNA]</scope>
    <source>
        <strain evidence="2 3">NBRC 108608</strain>
    </source>
</reference>
<feature type="domain" description="Fibronectin type-III" evidence="1">
    <location>
        <begin position="221"/>
        <end position="306"/>
    </location>
</feature>
<proteinExistence type="predicted"/>
<dbReference type="AlphaFoldDB" id="A0A512MBD6"/>
<dbReference type="InterPro" id="IPR013783">
    <property type="entry name" value="Ig-like_fold"/>
</dbReference>
<dbReference type="InterPro" id="IPR036116">
    <property type="entry name" value="FN3_sf"/>
</dbReference>
<dbReference type="Gene3D" id="2.60.40.10">
    <property type="entry name" value="Immunoglobulins"/>
    <property type="match status" value="1"/>
</dbReference>
<name>A0A512MBD6_9BACT</name>
<comment type="caution">
    <text evidence="2">The sequence shown here is derived from an EMBL/GenBank/DDBJ whole genome shotgun (WGS) entry which is preliminary data.</text>
</comment>
<keyword evidence="3" id="KW-1185">Reference proteome</keyword>